<dbReference type="Gene3D" id="1.20.1250.20">
    <property type="entry name" value="MFS general substrate transporter like domains"/>
    <property type="match status" value="1"/>
</dbReference>
<name>A0A1R1SCX2_9ACTN</name>
<dbReference type="Proteomes" id="UP000186168">
    <property type="component" value="Unassembled WGS sequence"/>
</dbReference>
<evidence type="ECO:0000256" key="6">
    <source>
        <dbReference type="SAM" id="Phobius"/>
    </source>
</evidence>
<evidence type="ECO:0000313" key="9">
    <source>
        <dbReference type="Proteomes" id="UP000186168"/>
    </source>
</evidence>
<protein>
    <submittedName>
        <fullName evidence="8">Major facilitator superfamily protein</fullName>
    </submittedName>
</protein>
<feature type="transmembrane region" description="Helical" evidence="6">
    <location>
        <begin position="89"/>
        <end position="110"/>
    </location>
</feature>
<feature type="transmembrane region" description="Helical" evidence="6">
    <location>
        <begin position="301"/>
        <end position="319"/>
    </location>
</feature>
<dbReference type="GO" id="GO:0022857">
    <property type="term" value="F:transmembrane transporter activity"/>
    <property type="evidence" value="ECO:0007669"/>
    <property type="project" value="InterPro"/>
</dbReference>
<comment type="subcellular location">
    <subcellularLocation>
        <location evidence="1">Cell membrane</location>
        <topology evidence="1">Multi-pass membrane protein</topology>
    </subcellularLocation>
</comment>
<sequence length="433" mass="45990">MARSRPEETPNTAERPPSLWRDRDYVYWWSGNGLSTLGTSVSTLAFPLFMLYATGSATQAGTITVLHMLGKLGTLAVGGALADRVSRRAILCVVPLVEAVAMAAVALLVYRGSPPVLALDALALVSGLAAGLKIGVSTPVLRRIVPKEQVATATAQSMGRDMVVQLIGAPLGGLLYSMARWIPFLFDAMSFVFVTLGSLLIRRPLGPDRHPDGDRRPGLVADMKDGVRLIRRSDYLMFTLTWGALLNTLAQGLTLLFIVLVRHRGGGPTAVGVATSLALAGGLIGAVAGPWLMRRLGARRVLLLSAWVFVASFAVVALVPQPWQIGLVLMVGMTGMAPMNVVTESYEVRLVPDAYLGRVAATGQFFFQGMQWIGPLVAGFLADAAGVETAVLILAAAMALLAISLHLARRHLSILDTPLAEVPELPALQPAHV</sequence>
<feature type="transmembrane region" description="Helical" evidence="6">
    <location>
        <begin position="25"/>
        <end position="53"/>
    </location>
</feature>
<feature type="transmembrane region" description="Helical" evidence="6">
    <location>
        <begin position="184"/>
        <end position="201"/>
    </location>
</feature>
<dbReference type="EMBL" id="ASQP01000350">
    <property type="protein sequence ID" value="OMI36194.1"/>
    <property type="molecule type" value="Genomic_DNA"/>
</dbReference>
<gene>
    <name evidence="8" type="ORF">SPAR_27406</name>
</gene>
<reference evidence="8 9" key="1">
    <citation type="submission" date="2013-05" db="EMBL/GenBank/DDBJ databases">
        <title>Genome sequence of Streptomyces sparsogenes DSM 40356.</title>
        <authorList>
            <person name="Coyne S."/>
            <person name="Seebeck F.P."/>
        </authorList>
    </citation>
    <scope>NUCLEOTIDE SEQUENCE [LARGE SCALE GENOMIC DNA]</scope>
    <source>
        <strain evidence="8 9">DSM 40356</strain>
    </source>
</reference>
<dbReference type="RefSeq" id="WP_065967580.1">
    <property type="nucleotide sequence ID" value="NZ_ASQP01000350.1"/>
</dbReference>
<comment type="caution">
    <text evidence="8">The sequence shown here is derived from an EMBL/GenBank/DDBJ whole genome shotgun (WGS) entry which is preliminary data.</text>
</comment>
<evidence type="ECO:0000313" key="8">
    <source>
        <dbReference type="EMBL" id="OMI36194.1"/>
    </source>
</evidence>
<feature type="transmembrane region" description="Helical" evidence="6">
    <location>
        <begin position="267"/>
        <end position="289"/>
    </location>
</feature>
<evidence type="ECO:0000256" key="1">
    <source>
        <dbReference type="ARBA" id="ARBA00004651"/>
    </source>
</evidence>
<dbReference type="Pfam" id="PF07690">
    <property type="entry name" value="MFS_1"/>
    <property type="match status" value="1"/>
</dbReference>
<accession>A0A1R1SCX2</accession>
<evidence type="ECO:0000256" key="5">
    <source>
        <dbReference type="ARBA" id="ARBA00023136"/>
    </source>
</evidence>
<dbReference type="GeneID" id="96747648"/>
<dbReference type="PROSITE" id="PS50850">
    <property type="entry name" value="MFS"/>
    <property type="match status" value="1"/>
</dbReference>
<keyword evidence="3 6" id="KW-0812">Transmembrane</keyword>
<proteinExistence type="predicted"/>
<keyword evidence="5 6" id="KW-0472">Membrane</keyword>
<keyword evidence="4 6" id="KW-1133">Transmembrane helix</keyword>
<evidence type="ECO:0000256" key="3">
    <source>
        <dbReference type="ARBA" id="ARBA00022692"/>
    </source>
</evidence>
<dbReference type="InterPro" id="IPR011701">
    <property type="entry name" value="MFS"/>
</dbReference>
<dbReference type="InterPro" id="IPR020846">
    <property type="entry name" value="MFS_dom"/>
</dbReference>
<dbReference type="GO" id="GO:0005886">
    <property type="term" value="C:plasma membrane"/>
    <property type="evidence" value="ECO:0007669"/>
    <property type="project" value="UniProtKB-SubCell"/>
</dbReference>
<keyword evidence="9" id="KW-1185">Reference proteome</keyword>
<evidence type="ECO:0000256" key="4">
    <source>
        <dbReference type="ARBA" id="ARBA00022989"/>
    </source>
</evidence>
<dbReference type="AlphaFoldDB" id="A0A1R1SCX2"/>
<dbReference type="STRING" id="67365.GCA_001704635_03048"/>
<keyword evidence="2" id="KW-1003">Cell membrane</keyword>
<feature type="transmembrane region" description="Helical" evidence="6">
    <location>
        <begin position="235"/>
        <end position="261"/>
    </location>
</feature>
<dbReference type="CDD" id="cd06173">
    <property type="entry name" value="MFS_MefA_like"/>
    <property type="match status" value="1"/>
</dbReference>
<feature type="transmembrane region" description="Helical" evidence="6">
    <location>
        <begin position="380"/>
        <end position="403"/>
    </location>
</feature>
<dbReference type="InterPro" id="IPR036259">
    <property type="entry name" value="MFS_trans_sf"/>
</dbReference>
<dbReference type="PANTHER" id="PTHR23513">
    <property type="entry name" value="INTEGRAL MEMBRANE EFFLUX PROTEIN-RELATED"/>
    <property type="match status" value="1"/>
</dbReference>
<feature type="transmembrane region" description="Helical" evidence="6">
    <location>
        <begin position="59"/>
        <end position="82"/>
    </location>
</feature>
<feature type="domain" description="Major facilitator superfamily (MFS) profile" evidence="7">
    <location>
        <begin position="24"/>
        <end position="413"/>
    </location>
</feature>
<evidence type="ECO:0000256" key="2">
    <source>
        <dbReference type="ARBA" id="ARBA00022475"/>
    </source>
</evidence>
<organism evidence="8 9">
    <name type="scientific">Streptomyces sparsogenes DSM 40356</name>
    <dbReference type="NCBI Taxonomy" id="1331668"/>
    <lineage>
        <taxon>Bacteria</taxon>
        <taxon>Bacillati</taxon>
        <taxon>Actinomycetota</taxon>
        <taxon>Actinomycetes</taxon>
        <taxon>Kitasatosporales</taxon>
        <taxon>Streptomycetaceae</taxon>
        <taxon>Streptomyces</taxon>
    </lineage>
</organism>
<dbReference type="SUPFAM" id="SSF103473">
    <property type="entry name" value="MFS general substrate transporter"/>
    <property type="match status" value="1"/>
</dbReference>
<evidence type="ECO:0000259" key="7">
    <source>
        <dbReference type="PROSITE" id="PS50850"/>
    </source>
</evidence>
<dbReference type="PANTHER" id="PTHR23513:SF11">
    <property type="entry name" value="STAPHYLOFERRIN A TRANSPORTER"/>
    <property type="match status" value="1"/>
</dbReference>